<keyword evidence="1" id="KW-0472">Membrane</keyword>
<keyword evidence="3" id="KW-1185">Reference proteome</keyword>
<reference evidence="3" key="1">
    <citation type="submission" date="2016-10" db="EMBL/GenBank/DDBJ databases">
        <authorList>
            <person name="Varghese N."/>
            <person name="Submissions S."/>
        </authorList>
    </citation>
    <scope>NUCLEOTIDE SEQUENCE [LARGE SCALE GENOMIC DNA]</scope>
    <source>
        <strain evidence="3">DSM 24450</strain>
    </source>
</reference>
<name>A0A1I6NYX0_9FLAO</name>
<protein>
    <submittedName>
        <fullName evidence="2">Uncharacterized protein</fullName>
    </submittedName>
</protein>
<keyword evidence="1" id="KW-1133">Transmembrane helix</keyword>
<evidence type="ECO:0000313" key="3">
    <source>
        <dbReference type="Proteomes" id="UP000199312"/>
    </source>
</evidence>
<accession>A0A1I6NYX0</accession>
<gene>
    <name evidence="2" type="ORF">SAMN04488006_0731</name>
</gene>
<feature type="transmembrane region" description="Helical" evidence="1">
    <location>
        <begin position="6"/>
        <end position="25"/>
    </location>
</feature>
<dbReference type="AlphaFoldDB" id="A0A1I6NYX0"/>
<dbReference type="EMBL" id="FOZP01000001">
    <property type="protein sequence ID" value="SFS33154.1"/>
    <property type="molecule type" value="Genomic_DNA"/>
</dbReference>
<organism evidence="2 3">
    <name type="scientific">Lutibacter maritimus</name>
    <dbReference type="NCBI Taxonomy" id="593133"/>
    <lineage>
        <taxon>Bacteria</taxon>
        <taxon>Pseudomonadati</taxon>
        <taxon>Bacteroidota</taxon>
        <taxon>Flavobacteriia</taxon>
        <taxon>Flavobacteriales</taxon>
        <taxon>Flavobacteriaceae</taxon>
        <taxon>Lutibacter</taxon>
    </lineage>
</organism>
<dbReference type="STRING" id="593133.SAMN04488006_0731"/>
<dbReference type="Proteomes" id="UP000199312">
    <property type="component" value="Unassembled WGS sequence"/>
</dbReference>
<keyword evidence="1" id="KW-0812">Transmembrane</keyword>
<evidence type="ECO:0000256" key="1">
    <source>
        <dbReference type="SAM" id="Phobius"/>
    </source>
</evidence>
<dbReference type="RefSeq" id="WP_090222742.1">
    <property type="nucleotide sequence ID" value="NZ_FOZP01000001.1"/>
</dbReference>
<sequence length="162" mass="18488">MDSSTLIIGLVMVALCTLPFILSGNSRTKNEQKIKNAFFELATKNNTTILQNDIWYKSAIGINTTSNELFFYRKIKDTETSEIIQLSDYQKCKIMKLNDSSNHIELLQLVLTSSSSNKPEIVLEFYNAELNPQLNKEVQLIEKWSKLINDTIHSSIKIKKAV</sequence>
<dbReference type="OrthoDB" id="1524706at2"/>
<proteinExistence type="predicted"/>
<evidence type="ECO:0000313" key="2">
    <source>
        <dbReference type="EMBL" id="SFS33154.1"/>
    </source>
</evidence>